<proteinExistence type="predicted"/>
<dbReference type="AlphaFoldDB" id="A0A7C9FM87"/>
<feature type="region of interest" description="Disordered" evidence="1">
    <location>
        <begin position="26"/>
        <end position="53"/>
    </location>
</feature>
<feature type="compositionally biased region" description="Basic and acidic residues" evidence="1">
    <location>
        <begin position="39"/>
        <end position="52"/>
    </location>
</feature>
<protein>
    <submittedName>
        <fullName evidence="2">Uncharacterized protein</fullName>
    </submittedName>
</protein>
<reference evidence="2" key="2">
    <citation type="submission" date="2020-07" db="EMBL/GenBank/DDBJ databases">
        <authorList>
            <person name="Vera ALvarez R."/>
            <person name="Arias-Moreno D.M."/>
            <person name="Jimenez-Jacinto V."/>
            <person name="Jimenez-Bremont J.F."/>
            <person name="Swaminathan K."/>
            <person name="Moose S.P."/>
            <person name="Guerrero-Gonzalez M.L."/>
            <person name="Marino-Ramirez L."/>
            <person name="Landsman D."/>
            <person name="Rodriguez-Kessler M."/>
            <person name="Delgado-Sanchez P."/>
        </authorList>
    </citation>
    <scope>NUCLEOTIDE SEQUENCE</scope>
    <source>
        <tissue evidence="2">Cladode</tissue>
    </source>
</reference>
<accession>A0A7C9FM87</accession>
<reference evidence="2" key="1">
    <citation type="journal article" date="2013" name="J. Plant Res.">
        <title>Effect of fungi and light on seed germination of three Opuntia species from semiarid lands of central Mexico.</title>
        <authorList>
            <person name="Delgado-Sanchez P."/>
            <person name="Jimenez-Bremont J.F."/>
            <person name="Guerrero-Gonzalez Mde L."/>
            <person name="Flores J."/>
        </authorList>
    </citation>
    <scope>NUCLEOTIDE SEQUENCE</scope>
    <source>
        <tissue evidence="2">Cladode</tissue>
    </source>
</reference>
<dbReference type="EMBL" id="GISG01276722">
    <property type="protein sequence ID" value="MBA4677844.1"/>
    <property type="molecule type" value="Transcribed_RNA"/>
</dbReference>
<evidence type="ECO:0000313" key="2">
    <source>
        <dbReference type="EMBL" id="MBA4677844.1"/>
    </source>
</evidence>
<evidence type="ECO:0000256" key="1">
    <source>
        <dbReference type="SAM" id="MobiDB-lite"/>
    </source>
</evidence>
<sequence length="120" mass="13801">MLTRGTVLWRIEKVGQQVHMSNLNCSQSDQRHRQRQIGHLKEERGHASDPCKHSIHQRRPISHALYCSGHPLWQMHAAPQQQAHGQLMLQIHSTSSGSKVHPFLLLSNQEVQEELQQVQP</sequence>
<name>A0A7C9FM87_OPUST</name>
<organism evidence="2">
    <name type="scientific">Opuntia streptacantha</name>
    <name type="common">Prickly pear cactus</name>
    <name type="synonym">Opuntia cardona</name>
    <dbReference type="NCBI Taxonomy" id="393608"/>
    <lineage>
        <taxon>Eukaryota</taxon>
        <taxon>Viridiplantae</taxon>
        <taxon>Streptophyta</taxon>
        <taxon>Embryophyta</taxon>
        <taxon>Tracheophyta</taxon>
        <taxon>Spermatophyta</taxon>
        <taxon>Magnoliopsida</taxon>
        <taxon>eudicotyledons</taxon>
        <taxon>Gunneridae</taxon>
        <taxon>Pentapetalae</taxon>
        <taxon>Caryophyllales</taxon>
        <taxon>Cactineae</taxon>
        <taxon>Cactaceae</taxon>
        <taxon>Opuntioideae</taxon>
        <taxon>Opuntia</taxon>
    </lineage>
</organism>